<keyword evidence="2" id="KW-0540">Nuclease</keyword>
<protein>
    <submittedName>
        <fullName evidence="6">GIY-YIG nuclease family protein</fullName>
    </submittedName>
</protein>
<dbReference type="GO" id="GO:0003677">
    <property type="term" value="F:DNA binding"/>
    <property type="evidence" value="ECO:0007669"/>
    <property type="project" value="InterPro"/>
</dbReference>
<keyword evidence="4" id="KW-0378">Hydrolase</keyword>
<comment type="similarity">
    <text evidence="1">To endonucleases of group I introns of fungi and phage.</text>
</comment>
<sequence>MNAPVQHTVSNIPAQNYIVVDGLFKAGIYLITNIVNGNKYIGLSNNIQRRASEHLSPKSAHKSTNLAKAFRKYGKENFDFSVLEYVCCESDLASREMFWIEKLKPEYNMNSGGLGNSGRTLSNELKAKLKECGQKYWESLPSEQKLMVVTNNLIGPKKGHAVSIETRGKLRAANLNKKQSPETIKKRAAKLSISMIGNSSGNKAVIAINNGCLVAEFESALLAAQSLGIHPSSISKVLKGNQKTAGGYSWKYLSKEKS</sequence>
<feature type="domain" description="GIY-YIG" evidence="5">
    <location>
        <begin position="24"/>
        <end position="109"/>
    </location>
</feature>
<dbReference type="GO" id="GO:0016787">
    <property type="term" value="F:hydrolase activity"/>
    <property type="evidence" value="ECO:0007669"/>
    <property type="project" value="UniProtKB-KW"/>
</dbReference>
<dbReference type="SMART" id="SM00496">
    <property type="entry name" value="IENR2"/>
    <property type="match status" value="3"/>
</dbReference>
<dbReference type="PROSITE" id="PS50164">
    <property type="entry name" value="GIY_YIG"/>
    <property type="match status" value="1"/>
</dbReference>
<accession>A0AA46NDN8</accession>
<dbReference type="SUPFAM" id="SSF82771">
    <property type="entry name" value="GIY-YIG endonuclease"/>
    <property type="match status" value="1"/>
</dbReference>
<dbReference type="RefSeq" id="WP_263512062.1">
    <property type="nucleotide sequence ID" value="NZ_CP089051.1"/>
</dbReference>
<evidence type="ECO:0000256" key="4">
    <source>
        <dbReference type="ARBA" id="ARBA00022801"/>
    </source>
</evidence>
<dbReference type="SMART" id="SM00465">
    <property type="entry name" value="GIYc"/>
    <property type="match status" value="1"/>
</dbReference>
<organism evidence="6 7">
    <name type="scientific">Acinetobacter ursingii</name>
    <dbReference type="NCBI Taxonomy" id="108980"/>
    <lineage>
        <taxon>Bacteria</taxon>
        <taxon>Pseudomonadati</taxon>
        <taxon>Pseudomonadota</taxon>
        <taxon>Gammaproteobacteria</taxon>
        <taxon>Moraxellales</taxon>
        <taxon>Moraxellaceae</taxon>
        <taxon>Acinetobacter</taxon>
    </lineage>
</organism>
<dbReference type="Pfam" id="PF22083">
    <property type="entry name" value="I-HmuI_NUMOD-like"/>
    <property type="match status" value="1"/>
</dbReference>
<dbReference type="Gene3D" id="1.10.10.10">
    <property type="entry name" value="Winged helix-like DNA-binding domain superfamily/Winged helix DNA-binding domain"/>
    <property type="match status" value="1"/>
</dbReference>
<gene>
    <name evidence="6" type="ORF">LSO60_09455</name>
</gene>
<dbReference type="Pfam" id="PF01541">
    <property type="entry name" value="GIY-YIG"/>
    <property type="match status" value="1"/>
</dbReference>
<evidence type="ECO:0000313" key="7">
    <source>
        <dbReference type="Proteomes" id="UP001164064"/>
    </source>
</evidence>
<evidence type="ECO:0000313" key="6">
    <source>
        <dbReference type="EMBL" id="UYF70522.1"/>
    </source>
</evidence>
<evidence type="ECO:0000256" key="2">
    <source>
        <dbReference type="ARBA" id="ARBA00022722"/>
    </source>
</evidence>
<dbReference type="InterPro" id="IPR054307">
    <property type="entry name" value="I-HmuI_NUMOD-like"/>
</dbReference>
<dbReference type="GO" id="GO:0004519">
    <property type="term" value="F:endonuclease activity"/>
    <property type="evidence" value="ECO:0007669"/>
    <property type="project" value="UniProtKB-KW"/>
</dbReference>
<dbReference type="InterPro" id="IPR003611">
    <property type="entry name" value="NUMOD3"/>
</dbReference>
<dbReference type="SUPFAM" id="SSF64496">
    <property type="entry name" value="DNA-binding domain of intron-encoded endonucleases"/>
    <property type="match status" value="1"/>
</dbReference>
<dbReference type="EMBL" id="CP089051">
    <property type="protein sequence ID" value="UYF70522.1"/>
    <property type="molecule type" value="Genomic_DNA"/>
</dbReference>
<dbReference type="InterPro" id="IPR035901">
    <property type="entry name" value="GIY-YIG_endonuc_sf"/>
</dbReference>
<evidence type="ECO:0000256" key="1">
    <source>
        <dbReference type="ARBA" id="ARBA00010045"/>
    </source>
</evidence>
<dbReference type="AlphaFoldDB" id="A0AA46NDN8"/>
<dbReference type="Proteomes" id="UP001164064">
    <property type="component" value="Chromosome"/>
</dbReference>
<dbReference type="Gene3D" id="3.40.1440.10">
    <property type="entry name" value="GIY-YIG endonuclease"/>
    <property type="match status" value="1"/>
</dbReference>
<proteinExistence type="predicted"/>
<evidence type="ECO:0000259" key="5">
    <source>
        <dbReference type="PROSITE" id="PS50164"/>
    </source>
</evidence>
<name>A0AA46NDN8_9GAMM</name>
<dbReference type="InterPro" id="IPR036388">
    <property type="entry name" value="WH-like_DNA-bd_sf"/>
</dbReference>
<dbReference type="InterPro" id="IPR003647">
    <property type="entry name" value="Intron_nuc_1_rpt"/>
</dbReference>
<dbReference type="CDD" id="cd10437">
    <property type="entry name" value="GIY-YIG_HE_I-TevI_like"/>
    <property type="match status" value="1"/>
</dbReference>
<dbReference type="NCBIfam" id="TIGR01453">
    <property type="entry name" value="grpIintron_endo"/>
    <property type="match status" value="1"/>
</dbReference>
<dbReference type="InterPro" id="IPR000305">
    <property type="entry name" value="GIY-YIG_endonuc"/>
</dbReference>
<dbReference type="SMART" id="SM00497">
    <property type="entry name" value="IENR1"/>
    <property type="match status" value="1"/>
</dbReference>
<dbReference type="InterPro" id="IPR006350">
    <property type="entry name" value="Intron_endoG1"/>
</dbReference>
<evidence type="ECO:0000256" key="3">
    <source>
        <dbReference type="ARBA" id="ARBA00022759"/>
    </source>
</evidence>
<reference evidence="6" key="1">
    <citation type="journal article" date="2022" name="J Glob Antimicrob Resist">
        <title>Comparative analysis of IMP-4- and OXA-58-containing plasmids of three carbapenemase-producing Acinetobacter ursingii strains in the Netherlands.</title>
        <authorList>
            <person name="Hendrickx A.P.A."/>
            <person name="Schade R.P."/>
            <person name="Landman F."/>
            <person name="Bosch T."/>
            <person name="Schouls L.M."/>
            <person name="van Dijk K."/>
        </authorList>
    </citation>
    <scope>NUCLEOTIDE SEQUENCE</scope>
    <source>
        <strain evidence="6">RIVM_C010559</strain>
    </source>
</reference>
<keyword evidence="3" id="KW-0255">Endonuclease</keyword>